<reference evidence="1" key="1">
    <citation type="journal article" date="2014" name="Front. Microbiol.">
        <title>High frequency of phylogenetically diverse reductive dehalogenase-homologous genes in deep subseafloor sedimentary metagenomes.</title>
        <authorList>
            <person name="Kawai M."/>
            <person name="Futagami T."/>
            <person name="Toyoda A."/>
            <person name="Takaki Y."/>
            <person name="Nishi S."/>
            <person name="Hori S."/>
            <person name="Arai W."/>
            <person name="Tsubouchi T."/>
            <person name="Morono Y."/>
            <person name="Uchiyama I."/>
            <person name="Ito T."/>
            <person name="Fujiyama A."/>
            <person name="Inagaki F."/>
            <person name="Takami H."/>
        </authorList>
    </citation>
    <scope>NUCLEOTIDE SEQUENCE</scope>
    <source>
        <strain evidence="1">Expedition CK06-06</strain>
    </source>
</reference>
<dbReference type="SUPFAM" id="SSF53474">
    <property type="entry name" value="alpha/beta-Hydrolases"/>
    <property type="match status" value="1"/>
</dbReference>
<dbReference type="EMBL" id="BARS01005423">
    <property type="protein sequence ID" value="GAF73181.1"/>
    <property type="molecule type" value="Genomic_DNA"/>
</dbReference>
<evidence type="ECO:0000313" key="1">
    <source>
        <dbReference type="EMBL" id="GAF73181.1"/>
    </source>
</evidence>
<gene>
    <name evidence="1" type="ORF">S01H1_10633</name>
</gene>
<dbReference type="AlphaFoldDB" id="X0SDF4"/>
<dbReference type="Gene3D" id="3.40.50.1820">
    <property type="entry name" value="alpha/beta hydrolase"/>
    <property type="match status" value="1"/>
</dbReference>
<comment type="caution">
    <text evidence="1">The sequence shown here is derived from an EMBL/GenBank/DDBJ whole genome shotgun (WGS) entry which is preliminary data.</text>
</comment>
<name>X0SDF4_9ZZZZ</name>
<proteinExistence type="predicted"/>
<protein>
    <submittedName>
        <fullName evidence="1">Uncharacterized protein</fullName>
    </submittedName>
</protein>
<feature type="non-terminal residue" evidence="1">
    <location>
        <position position="1"/>
    </location>
</feature>
<organism evidence="1">
    <name type="scientific">marine sediment metagenome</name>
    <dbReference type="NCBI Taxonomy" id="412755"/>
    <lineage>
        <taxon>unclassified sequences</taxon>
        <taxon>metagenomes</taxon>
        <taxon>ecological metagenomes</taxon>
    </lineage>
</organism>
<accession>X0SDF4</accession>
<feature type="non-terminal residue" evidence="1">
    <location>
        <position position="437"/>
    </location>
</feature>
<sequence>FNIRSLHEYSNEMDINNLSMIQAMETTYLPENGIYKDGAKIQHAKKPMARCQYEVWGRIPNKQIRGVLMPDFIIEKNEELRKAFGGRDKDKATYRGIKIYKIKTGCNNIKEMSTYYGKNEAEANKNRAKKHKNYPTLFKPPKDLRSTMGMKPEIYNLYLQKYFEFISNAPELCDYCLAPKKIEMKKQAFPNKKKKIRGLKGVKVSIAKKRAYPNISKKHLKYKNDPKKKKEYYCKYDQSWQIIENQFINDLTDAHIFTEDEKILFTKKMEAYDVKTYGQPQLTINTRFIPATASKKGKAQQSDEFVLIMHANGAHCGMWDFSKYVKGLCDKGKNVIMIDYPGQGQSKRSGAKGGKDPWEDIAEQVILGIKTAFNIKDGKLNTIASCASVAAMIKVISAHKESKFFENSKHYFNIPTGSPEPGLTLPPGMQVCYGQDL</sequence>
<dbReference type="InterPro" id="IPR029058">
    <property type="entry name" value="AB_hydrolase_fold"/>
</dbReference>